<dbReference type="AlphaFoldDB" id="A0A1V8T5S0"/>
<proteinExistence type="predicted"/>
<name>A0A1V8T5S0_9PEZI</name>
<feature type="transmembrane region" description="Helical" evidence="1">
    <location>
        <begin position="272"/>
        <end position="292"/>
    </location>
</feature>
<evidence type="ECO:0000313" key="3">
    <source>
        <dbReference type="Proteomes" id="UP000192596"/>
    </source>
</evidence>
<keyword evidence="1" id="KW-0812">Transmembrane</keyword>
<keyword evidence="1" id="KW-1133">Transmembrane helix</keyword>
<evidence type="ECO:0000313" key="2">
    <source>
        <dbReference type="EMBL" id="OQO06611.1"/>
    </source>
</evidence>
<feature type="transmembrane region" description="Helical" evidence="1">
    <location>
        <begin position="170"/>
        <end position="189"/>
    </location>
</feature>
<accession>A0A1V8T5S0</accession>
<keyword evidence="1" id="KW-0472">Membrane</keyword>
<gene>
    <name evidence="2" type="ORF">B0A48_08396</name>
</gene>
<dbReference type="EMBL" id="NAJO01000016">
    <property type="protein sequence ID" value="OQO06611.1"/>
    <property type="molecule type" value="Genomic_DNA"/>
</dbReference>
<dbReference type="Proteomes" id="UP000192596">
    <property type="component" value="Unassembled WGS sequence"/>
</dbReference>
<organism evidence="2 3">
    <name type="scientific">Cryoendolithus antarcticus</name>
    <dbReference type="NCBI Taxonomy" id="1507870"/>
    <lineage>
        <taxon>Eukaryota</taxon>
        <taxon>Fungi</taxon>
        <taxon>Dikarya</taxon>
        <taxon>Ascomycota</taxon>
        <taxon>Pezizomycotina</taxon>
        <taxon>Dothideomycetes</taxon>
        <taxon>Dothideomycetidae</taxon>
        <taxon>Cladosporiales</taxon>
        <taxon>Cladosporiaceae</taxon>
        <taxon>Cryoendolithus</taxon>
    </lineage>
</organism>
<comment type="caution">
    <text evidence="2">The sequence shown here is derived from an EMBL/GenBank/DDBJ whole genome shotgun (WGS) entry which is preliminary data.</text>
</comment>
<protein>
    <submittedName>
        <fullName evidence="2">Uncharacterized protein</fullName>
    </submittedName>
</protein>
<reference evidence="3" key="1">
    <citation type="submission" date="2017-03" db="EMBL/GenBank/DDBJ databases">
        <title>Genomes of endolithic fungi from Antarctica.</title>
        <authorList>
            <person name="Coleine C."/>
            <person name="Masonjones S."/>
            <person name="Stajich J.E."/>
        </authorList>
    </citation>
    <scope>NUCLEOTIDE SEQUENCE [LARGE SCALE GENOMIC DNA]</scope>
    <source>
        <strain evidence="3">CCFEE 5527</strain>
    </source>
</reference>
<dbReference type="OrthoDB" id="5412502at2759"/>
<evidence type="ECO:0000256" key="1">
    <source>
        <dbReference type="SAM" id="Phobius"/>
    </source>
</evidence>
<dbReference type="InParanoid" id="A0A1V8T5S0"/>
<sequence length="457" mass="50630">MTGGSNNATIAIPGHDWQMMWTYQFGEFQLDIVGFLAVLGEGSILSVAQVSALSRLFYIPRLLPAPQALLRPTRPNSLPPTAASVTAVHTGNYKDHLHHVAHVLLSMDSGEDEPAFTVRCVSVTKTPKKTIPPTRVDTWFRGTPTRRETVSKSPTYENLPVVKSTAAGPLTYVTLLGALLSLSLFIISICLGDGMSLLATILLSLLSTLVGFSNKWTLQLPKRPHGSEKEDGDVVIRYPNGSYLIVKCEEEVARELFFAPEEINYRISSATIYRLISLLGTLMLMLGIVFLANAKLQLQFCWAGAYIILNAAHWAAAAVPQRLHWDLSCYDVLEHSVEEGPKNENFTEALWKAIVFTQSTAWVQLGKRAAPQTKVWDKWLVEAVKEAKSLEAREVEAPKNNNTLWPYSGLMYPVPDRRREGSWQPRHAFRNIQEAEKAAGQQAEAAKPVAVANTLEV</sequence>
<keyword evidence="3" id="KW-1185">Reference proteome</keyword>
<dbReference type="STRING" id="1507870.A0A1V8T5S0"/>
<feature type="transmembrane region" description="Helical" evidence="1">
    <location>
        <begin position="195"/>
        <end position="213"/>
    </location>
</feature>